<feature type="domain" description="Glutamine amidotransferase" evidence="11">
    <location>
        <begin position="28"/>
        <end position="260"/>
    </location>
</feature>
<dbReference type="Gene3D" id="3.40.50.880">
    <property type="match status" value="1"/>
</dbReference>
<evidence type="ECO:0000256" key="3">
    <source>
        <dbReference type="ARBA" id="ARBA00005970"/>
    </source>
</evidence>
<feature type="region of interest" description="Disordered" evidence="10">
    <location>
        <begin position="493"/>
        <end position="526"/>
    </location>
</feature>
<feature type="compositionally biased region" description="Low complexity" evidence="10">
    <location>
        <begin position="507"/>
        <end position="522"/>
    </location>
</feature>
<evidence type="ECO:0000256" key="8">
    <source>
        <dbReference type="ARBA" id="ARBA00031329"/>
    </source>
</evidence>
<sequence length="1053" mass="117097">MSPIFSSPISTSSSVGQNVDETKLLRTLIIDNYDSYTFNLLHLWFSRPHLQTADSLDNRIILIRNDQYSWPVVRDKILPYIDNIVISPGPGTPAVASDFGVCTQILKEVRNKPIFGVCLGHQGIAHIFGHNVVKGQAAVHGQLSPLRFMDSIKSVGEANTVIGKHGSFFEGIPENIRVVRYHSLIVSAQDGIMSSNEGQLQVTAFSHGTVRVRDPATGQFHNEVANEIMALQHKEYPIYGVQFHPESICTEYGRQMMNNFHKLSVKYLKSVDSNVFDDPVNRAIPDDVLTMSILNPSISRPIQQPIDNSDNKFKLFVTRIKYPGNCNPAKLSLFLFEHMYGQDSMGFMLDSAKLGDLNSNVTIMGSGMDAGSATIRYRLSNNKAQVLKFRHSPARYSGGGSGSGGSGNISKKIIHESVIDPSRTSFWDWVQQAVDHTQAQDKINIVTPVDSVKSQEKSEFETSQVDELPFAFRGGWIGHFTYEMKAESLPLYSTQSQPHGGEHLAKQQEQQQQLLQDNQSGDQYRESRELPDVNLIFANHSVVVKFLPGNDSAEIYLQALATQTTTNINAGTSENPFKWVENLGQSEEKAQEWLMNTRSQVERLVSEFASTALSSKSSQSTLEIQTEEAEKANIEAIQEHIAEPVSALTYDEYISAVEKSQEWIREGESYEVCLTTQFRINLEQPIKSDSLSKILPSSTPANSDKIRPVTAAIKGPGDMRELYKSLRHFNPAPYACYFWFGDMQGGIAGSSPERFLRVTTNLNIKSMDSELIDTEEAIWNEHQNIPLDLKNKRWVEMKPIKGTVRRPAIPNPCPHGTMLAPVCEHCENAVKAQDKKLANILYHDVKERAENLMIVDLIRNDLTTFCDPNSVCVPHLMAIETYAHVHQMVTTVCGRLRDDVGGITALDKCFPPGSMTGAPKLRTVQLLECLETEQKSESESTSGVVSGSDISKFRIESSDPSSFDRKPYPRGIYSGCIGYISSHGGQSDWSVVIRTLVVDHHGTRLTAGAGGALTILSDPQKEWEEVLVKFGSIYPGIKNYLANRVAESIRANS</sequence>
<keyword evidence="14" id="KW-1185">Reference proteome</keyword>
<keyword evidence="7" id="KW-0315">Glutamine amidotransferase</keyword>
<evidence type="ECO:0000256" key="1">
    <source>
        <dbReference type="ARBA" id="ARBA00001000"/>
    </source>
</evidence>
<dbReference type="PROSITE" id="PS51273">
    <property type="entry name" value="GATASE_TYPE_1"/>
    <property type="match status" value="1"/>
</dbReference>
<dbReference type="PRINTS" id="PR00096">
    <property type="entry name" value="GATASE"/>
</dbReference>
<feature type="domain" description="Chorismate-utilising enzyme C-terminal" evidence="12">
    <location>
        <begin position="967"/>
        <end position="1029"/>
    </location>
</feature>
<accession>A0A9W8DSA3</accession>
<comment type="pathway">
    <text evidence="2">Cofactor biosynthesis; tetrahydrofolate biosynthesis; 4-aminobenzoate from chorismate: step 1/2.</text>
</comment>
<dbReference type="GO" id="GO:0046820">
    <property type="term" value="F:4-amino-4-deoxychorismate synthase activity"/>
    <property type="evidence" value="ECO:0007669"/>
    <property type="project" value="UniProtKB-EC"/>
</dbReference>
<dbReference type="Gene3D" id="3.60.120.10">
    <property type="entry name" value="Anthranilate synthase"/>
    <property type="match status" value="1"/>
</dbReference>
<dbReference type="Pfam" id="PF00425">
    <property type="entry name" value="Chorismate_bind"/>
    <property type="match status" value="2"/>
</dbReference>
<evidence type="ECO:0000256" key="2">
    <source>
        <dbReference type="ARBA" id="ARBA00005009"/>
    </source>
</evidence>
<dbReference type="SUPFAM" id="SSF56322">
    <property type="entry name" value="ADC synthase"/>
    <property type="match status" value="1"/>
</dbReference>
<gene>
    <name evidence="13" type="primary">ABZ1</name>
    <name evidence="13" type="ORF">H4219_003704</name>
</gene>
<dbReference type="NCBIfam" id="TIGR00566">
    <property type="entry name" value="trpG_papA"/>
    <property type="match status" value="1"/>
</dbReference>
<dbReference type="PRINTS" id="PR00097">
    <property type="entry name" value="ANTSNTHASEII"/>
</dbReference>
<comment type="similarity">
    <text evidence="3">In the C-terminal section; belongs to the anthranilate synthase component I family.</text>
</comment>
<evidence type="ECO:0000313" key="14">
    <source>
        <dbReference type="Proteomes" id="UP001150538"/>
    </source>
</evidence>
<dbReference type="InterPro" id="IPR029062">
    <property type="entry name" value="Class_I_gatase-like"/>
</dbReference>
<dbReference type="GO" id="GO:0005737">
    <property type="term" value="C:cytoplasm"/>
    <property type="evidence" value="ECO:0007669"/>
    <property type="project" value="TreeGrafter"/>
</dbReference>
<evidence type="ECO:0000256" key="10">
    <source>
        <dbReference type="SAM" id="MobiDB-lite"/>
    </source>
</evidence>
<evidence type="ECO:0000259" key="11">
    <source>
        <dbReference type="Pfam" id="PF00117"/>
    </source>
</evidence>
<dbReference type="InterPro" id="IPR005801">
    <property type="entry name" value="ADC_synthase"/>
</dbReference>
<dbReference type="InterPro" id="IPR006221">
    <property type="entry name" value="TrpG/PapA_dom"/>
</dbReference>
<evidence type="ECO:0000256" key="4">
    <source>
        <dbReference type="ARBA" id="ARBA00013139"/>
    </source>
</evidence>
<keyword evidence="5 13" id="KW-0808">Transferase</keyword>
<dbReference type="AlphaFoldDB" id="A0A9W8DSA3"/>
<dbReference type="GO" id="GO:0046656">
    <property type="term" value="P:folic acid biosynthetic process"/>
    <property type="evidence" value="ECO:0007669"/>
    <property type="project" value="UniProtKB-KW"/>
</dbReference>
<dbReference type="PRINTS" id="PR00099">
    <property type="entry name" value="CPSGATASE"/>
</dbReference>
<dbReference type="GO" id="GO:0008153">
    <property type="term" value="P:4-aminobenzoate biosynthetic process"/>
    <property type="evidence" value="ECO:0007669"/>
    <property type="project" value="TreeGrafter"/>
</dbReference>
<dbReference type="InterPro" id="IPR017926">
    <property type="entry name" value="GATASE"/>
</dbReference>
<evidence type="ECO:0000256" key="7">
    <source>
        <dbReference type="ARBA" id="ARBA00022962"/>
    </source>
</evidence>
<evidence type="ECO:0000259" key="12">
    <source>
        <dbReference type="Pfam" id="PF00425"/>
    </source>
</evidence>
<dbReference type="CDD" id="cd01743">
    <property type="entry name" value="GATase1_Anthranilate_Synthase"/>
    <property type="match status" value="1"/>
</dbReference>
<dbReference type="Pfam" id="PF00117">
    <property type="entry name" value="GATase"/>
    <property type="match status" value="1"/>
</dbReference>
<dbReference type="PANTHER" id="PTHR11236">
    <property type="entry name" value="AMINOBENZOATE/ANTHRANILATE SYNTHASE"/>
    <property type="match status" value="1"/>
</dbReference>
<organism evidence="13 14">
    <name type="scientific">Mycoemilia scoparia</name>
    <dbReference type="NCBI Taxonomy" id="417184"/>
    <lineage>
        <taxon>Eukaryota</taxon>
        <taxon>Fungi</taxon>
        <taxon>Fungi incertae sedis</taxon>
        <taxon>Zoopagomycota</taxon>
        <taxon>Kickxellomycotina</taxon>
        <taxon>Kickxellomycetes</taxon>
        <taxon>Kickxellales</taxon>
        <taxon>Kickxellaceae</taxon>
        <taxon>Mycoemilia</taxon>
    </lineage>
</organism>
<evidence type="ECO:0000256" key="6">
    <source>
        <dbReference type="ARBA" id="ARBA00022909"/>
    </source>
</evidence>
<dbReference type="OrthoDB" id="64220at2759"/>
<feature type="domain" description="Chorismate-utilising enzyme C-terminal" evidence="12">
    <location>
        <begin position="790"/>
        <end position="935"/>
    </location>
</feature>
<comment type="caution">
    <text evidence="13">The sequence shown here is derived from an EMBL/GenBank/DDBJ whole genome shotgun (WGS) entry which is preliminary data.</text>
</comment>
<evidence type="ECO:0000256" key="5">
    <source>
        <dbReference type="ARBA" id="ARBA00022679"/>
    </source>
</evidence>
<dbReference type="EMBL" id="JANBPU010000098">
    <property type="protein sequence ID" value="KAJ1916585.1"/>
    <property type="molecule type" value="Genomic_DNA"/>
</dbReference>
<reference evidence="13" key="1">
    <citation type="submission" date="2022-07" db="EMBL/GenBank/DDBJ databases">
        <title>Phylogenomic reconstructions and comparative analyses of Kickxellomycotina fungi.</title>
        <authorList>
            <person name="Reynolds N.K."/>
            <person name="Stajich J.E."/>
            <person name="Barry K."/>
            <person name="Grigoriev I.V."/>
            <person name="Crous P."/>
            <person name="Smith M.E."/>
        </authorList>
    </citation>
    <scope>NUCLEOTIDE SEQUENCE</scope>
    <source>
        <strain evidence="13">NBRC 100468</strain>
    </source>
</reference>
<dbReference type="SUPFAM" id="SSF52317">
    <property type="entry name" value="Class I glutamine amidotransferase-like"/>
    <property type="match status" value="1"/>
</dbReference>
<evidence type="ECO:0000256" key="9">
    <source>
        <dbReference type="ARBA" id="ARBA00031904"/>
    </source>
</evidence>
<dbReference type="InterPro" id="IPR019999">
    <property type="entry name" value="Anth_synth_I-like"/>
</dbReference>
<dbReference type="InterPro" id="IPR015890">
    <property type="entry name" value="Chorismate_C"/>
</dbReference>
<dbReference type="PANTHER" id="PTHR11236:SF18">
    <property type="entry name" value="AMINODEOXYCHORISMATE SYNTHASE"/>
    <property type="match status" value="1"/>
</dbReference>
<keyword evidence="13" id="KW-0032">Aminotransferase</keyword>
<dbReference type="Proteomes" id="UP001150538">
    <property type="component" value="Unassembled WGS sequence"/>
</dbReference>
<dbReference type="GO" id="GO:0000162">
    <property type="term" value="P:L-tryptophan biosynthetic process"/>
    <property type="evidence" value="ECO:0007669"/>
    <property type="project" value="TreeGrafter"/>
</dbReference>
<dbReference type="EC" id="2.6.1.85" evidence="4"/>
<evidence type="ECO:0000313" key="13">
    <source>
        <dbReference type="EMBL" id="KAJ1916585.1"/>
    </source>
</evidence>
<name>A0A9W8DSA3_9FUNG</name>
<proteinExistence type="inferred from homology"/>
<keyword evidence="6" id="KW-0289">Folate biosynthesis</keyword>
<protein>
    <recommendedName>
        <fullName evidence="4">aminodeoxychorismate synthase</fullName>
        <ecNumber evidence="4">2.6.1.85</ecNumber>
    </recommendedName>
    <alternativeName>
        <fullName evidence="8">Para-aminobenzoate synthase</fullName>
    </alternativeName>
    <alternativeName>
        <fullName evidence="9">p-aminobenzoic acid synthase</fullName>
    </alternativeName>
</protein>
<comment type="catalytic activity">
    <reaction evidence="1">
        <text>chorismate + L-glutamine = 4-amino-4-deoxychorismate + L-glutamate</text>
        <dbReference type="Rhea" id="RHEA:11672"/>
        <dbReference type="ChEBI" id="CHEBI:29748"/>
        <dbReference type="ChEBI" id="CHEBI:29985"/>
        <dbReference type="ChEBI" id="CHEBI:58359"/>
        <dbReference type="ChEBI" id="CHEBI:58406"/>
        <dbReference type="EC" id="2.6.1.85"/>
    </reaction>
</comment>